<sequence length="217" mass="23224">MTDIEPENADRGDEGVTLVELIVALGVFTTVIVVFLAGIVSMTSNTARAVSVSDSGTVTRTVFQRLDKEVRYASSINRPGKGPSGAVYVEYLIQVVEGGKAPRCIQWRVSANRELQRREAAGAAGTSPGPWLTYSDDVRNDLNVPAQLPFKFSPAESPYVNQRLAVNLDIRPSTNHAGAGLSTEFVARNTSSSSTSNADLDNDGQSDIMICTGMGRL</sequence>
<dbReference type="PROSITE" id="PS00409">
    <property type="entry name" value="PROKAR_NTER_METHYL"/>
    <property type="match status" value="1"/>
</dbReference>
<evidence type="ECO:0000313" key="2">
    <source>
        <dbReference type="EMBL" id="NKX93364.1"/>
    </source>
</evidence>
<dbReference type="Proteomes" id="UP000774283">
    <property type="component" value="Unassembled WGS sequence"/>
</dbReference>
<protein>
    <submittedName>
        <fullName evidence="2">Uncharacterized protein</fullName>
    </submittedName>
</protein>
<keyword evidence="1" id="KW-0472">Membrane</keyword>
<feature type="transmembrane region" description="Helical" evidence="1">
    <location>
        <begin position="21"/>
        <end position="40"/>
    </location>
</feature>
<proteinExistence type="predicted"/>
<dbReference type="InterPro" id="IPR012902">
    <property type="entry name" value="N_methyl_site"/>
</dbReference>
<evidence type="ECO:0000313" key="3">
    <source>
        <dbReference type="Proteomes" id="UP000774283"/>
    </source>
</evidence>
<accession>A0A9X5IRT8</accession>
<evidence type="ECO:0000256" key="1">
    <source>
        <dbReference type="SAM" id="Phobius"/>
    </source>
</evidence>
<keyword evidence="1" id="KW-0812">Transmembrane</keyword>
<organism evidence="2 3">
    <name type="scientific">Sanguibacter hominis ATCC BAA-789</name>
    <dbReference type="NCBI Taxonomy" id="1312740"/>
    <lineage>
        <taxon>Bacteria</taxon>
        <taxon>Bacillati</taxon>
        <taxon>Actinomycetota</taxon>
        <taxon>Actinomycetes</taxon>
        <taxon>Micrococcales</taxon>
        <taxon>Sanguibacteraceae</taxon>
        <taxon>Sanguibacter</taxon>
    </lineage>
</organism>
<keyword evidence="3" id="KW-1185">Reference proteome</keyword>
<dbReference type="AlphaFoldDB" id="A0A9X5IRT8"/>
<comment type="caution">
    <text evidence="2">The sequence shown here is derived from an EMBL/GenBank/DDBJ whole genome shotgun (WGS) entry which is preliminary data.</text>
</comment>
<dbReference type="EMBL" id="JAAXOW010000002">
    <property type="protein sequence ID" value="NKX93364.1"/>
    <property type="molecule type" value="Genomic_DNA"/>
</dbReference>
<gene>
    <name evidence="2" type="ORF">HF995_08800</name>
</gene>
<name>A0A9X5IRT8_9MICO</name>
<dbReference type="RefSeq" id="WP_168447403.1">
    <property type="nucleotide sequence ID" value="NZ_JAAXOW010000002.1"/>
</dbReference>
<keyword evidence="1" id="KW-1133">Transmembrane helix</keyword>
<reference evidence="2 3" key="1">
    <citation type="submission" date="2020-04" db="EMBL/GenBank/DDBJ databases">
        <title>MicrobeNet Type strains.</title>
        <authorList>
            <person name="Nicholson A.C."/>
        </authorList>
    </citation>
    <scope>NUCLEOTIDE SEQUENCE [LARGE SCALE GENOMIC DNA]</scope>
    <source>
        <strain evidence="2 3">ATCC BAA-789</strain>
    </source>
</reference>